<keyword evidence="3" id="KW-0539">Nucleus</keyword>
<reference evidence="5 6" key="1">
    <citation type="submission" date="2016-09" db="EMBL/GenBank/DDBJ databases">
        <title>Extensive genetic diversity and differential bi-allelic expression allows diatom success in the polar Southern Ocean.</title>
        <authorList>
            <consortium name="DOE Joint Genome Institute"/>
            <person name="Mock T."/>
            <person name="Otillar R.P."/>
            <person name="Strauss J."/>
            <person name="Dupont C."/>
            <person name="Frickenhaus S."/>
            <person name="Maumus F."/>
            <person name="Mcmullan M."/>
            <person name="Sanges R."/>
            <person name="Schmutz J."/>
            <person name="Toseland A."/>
            <person name="Valas R."/>
            <person name="Veluchamy A."/>
            <person name="Ward B.J."/>
            <person name="Allen A."/>
            <person name="Barry K."/>
            <person name="Falciatore A."/>
            <person name="Ferrante M."/>
            <person name="Fortunato A.E."/>
            <person name="Gloeckner G."/>
            <person name="Gruber A."/>
            <person name="Hipkin R."/>
            <person name="Janech M."/>
            <person name="Kroth P."/>
            <person name="Leese F."/>
            <person name="Lindquist E."/>
            <person name="Lyon B.R."/>
            <person name="Martin J."/>
            <person name="Mayer C."/>
            <person name="Parker M."/>
            <person name="Quesneville H."/>
            <person name="Raymond J."/>
            <person name="Uhlig C."/>
            <person name="Valentin K.U."/>
            <person name="Worden A.Z."/>
            <person name="Armbrust E.V."/>
            <person name="Bowler C."/>
            <person name="Green B."/>
            <person name="Moulton V."/>
            <person name="Van Oosterhout C."/>
            <person name="Grigoriev I."/>
        </authorList>
    </citation>
    <scope>NUCLEOTIDE SEQUENCE [LARGE SCALE GENOMIC DNA]</scope>
    <source>
        <strain evidence="5 6">CCMP1102</strain>
    </source>
</reference>
<dbReference type="OrthoDB" id="60033at2759"/>
<keyword evidence="2" id="KW-0238">DNA-binding</keyword>
<feature type="domain" description="HSF-type DNA-binding" evidence="4">
    <location>
        <begin position="3"/>
        <end position="61"/>
    </location>
</feature>
<dbReference type="SUPFAM" id="SSF46785">
    <property type="entry name" value="Winged helix' DNA-binding domain"/>
    <property type="match status" value="1"/>
</dbReference>
<dbReference type="InterPro" id="IPR036390">
    <property type="entry name" value="WH_DNA-bd_sf"/>
</dbReference>
<dbReference type="EMBL" id="KV784379">
    <property type="protein sequence ID" value="OEU08623.1"/>
    <property type="molecule type" value="Genomic_DNA"/>
</dbReference>
<sequence>MLELADQEGFDNIVSWLPDGRSFKVHDPSEFVEQIMPNFFLQSKYKSFQRQLNLWGYARLAIGPGKGGYYHPRF</sequence>
<evidence type="ECO:0000313" key="6">
    <source>
        <dbReference type="Proteomes" id="UP000095751"/>
    </source>
</evidence>
<organism evidence="5 6">
    <name type="scientific">Fragilariopsis cylindrus CCMP1102</name>
    <dbReference type="NCBI Taxonomy" id="635003"/>
    <lineage>
        <taxon>Eukaryota</taxon>
        <taxon>Sar</taxon>
        <taxon>Stramenopiles</taxon>
        <taxon>Ochrophyta</taxon>
        <taxon>Bacillariophyta</taxon>
        <taxon>Bacillariophyceae</taxon>
        <taxon>Bacillariophycidae</taxon>
        <taxon>Bacillariales</taxon>
        <taxon>Bacillariaceae</taxon>
        <taxon>Fragilariopsis</taxon>
    </lineage>
</organism>
<keyword evidence="6" id="KW-1185">Reference proteome</keyword>
<evidence type="ECO:0000256" key="3">
    <source>
        <dbReference type="ARBA" id="ARBA00023242"/>
    </source>
</evidence>
<dbReference type="GO" id="GO:0043565">
    <property type="term" value="F:sequence-specific DNA binding"/>
    <property type="evidence" value="ECO:0007669"/>
    <property type="project" value="InterPro"/>
</dbReference>
<dbReference type="FunFam" id="1.10.10.10:FF:000479">
    <property type="entry name" value="Predicted protein"/>
    <property type="match status" value="1"/>
</dbReference>
<proteinExistence type="predicted"/>
<dbReference type="GO" id="GO:0003700">
    <property type="term" value="F:DNA-binding transcription factor activity"/>
    <property type="evidence" value="ECO:0007669"/>
    <property type="project" value="InterPro"/>
</dbReference>
<dbReference type="InterPro" id="IPR036388">
    <property type="entry name" value="WH-like_DNA-bd_sf"/>
</dbReference>
<dbReference type="AlphaFoldDB" id="A0A1E7EST6"/>
<dbReference type="KEGG" id="fcy:FRACYDRAFT_196221"/>
<dbReference type="InParanoid" id="A0A1E7EST6"/>
<dbReference type="Gene3D" id="1.10.10.10">
    <property type="entry name" value="Winged helix-like DNA-binding domain superfamily/Winged helix DNA-binding domain"/>
    <property type="match status" value="1"/>
</dbReference>
<dbReference type="Pfam" id="PF00447">
    <property type="entry name" value="HSF_DNA-bind"/>
    <property type="match status" value="1"/>
</dbReference>
<dbReference type="Proteomes" id="UP000095751">
    <property type="component" value="Unassembled WGS sequence"/>
</dbReference>
<evidence type="ECO:0000256" key="2">
    <source>
        <dbReference type="ARBA" id="ARBA00023125"/>
    </source>
</evidence>
<dbReference type="PANTHER" id="PTHR10015">
    <property type="entry name" value="HEAT SHOCK TRANSCRIPTION FACTOR"/>
    <property type="match status" value="1"/>
</dbReference>
<dbReference type="InterPro" id="IPR000232">
    <property type="entry name" value="HSF_DNA-bd"/>
</dbReference>
<feature type="non-terminal residue" evidence="5">
    <location>
        <position position="74"/>
    </location>
</feature>
<evidence type="ECO:0000259" key="4">
    <source>
        <dbReference type="Pfam" id="PF00447"/>
    </source>
</evidence>
<evidence type="ECO:0000256" key="1">
    <source>
        <dbReference type="ARBA" id="ARBA00004123"/>
    </source>
</evidence>
<name>A0A1E7EST6_9STRA</name>
<evidence type="ECO:0000313" key="5">
    <source>
        <dbReference type="EMBL" id="OEU08623.1"/>
    </source>
</evidence>
<protein>
    <recommendedName>
        <fullName evidence="4">HSF-type DNA-binding domain-containing protein</fullName>
    </recommendedName>
</protein>
<accession>A0A1E7EST6</accession>
<gene>
    <name evidence="5" type="ORF">FRACYDRAFT_196221</name>
</gene>
<dbReference type="GO" id="GO:0005634">
    <property type="term" value="C:nucleus"/>
    <property type="evidence" value="ECO:0007669"/>
    <property type="project" value="UniProtKB-SubCell"/>
</dbReference>
<dbReference type="PANTHER" id="PTHR10015:SF206">
    <property type="entry name" value="HSF-TYPE DNA-BINDING DOMAIN-CONTAINING PROTEIN"/>
    <property type="match status" value="1"/>
</dbReference>
<comment type="subcellular location">
    <subcellularLocation>
        <location evidence="1">Nucleus</location>
    </subcellularLocation>
</comment>